<comment type="caution">
    <text evidence="2">The sequence shown here is derived from an EMBL/GenBank/DDBJ whole genome shotgun (WGS) entry which is preliminary data.</text>
</comment>
<protein>
    <submittedName>
        <fullName evidence="2">Uncharacterized protein</fullName>
    </submittedName>
</protein>
<evidence type="ECO:0000313" key="3">
    <source>
        <dbReference type="Proteomes" id="UP001054889"/>
    </source>
</evidence>
<dbReference type="AlphaFoldDB" id="A0AAV5EUH3"/>
<dbReference type="EMBL" id="BQKI01000079">
    <property type="protein sequence ID" value="GJN26433.1"/>
    <property type="molecule type" value="Genomic_DNA"/>
</dbReference>
<evidence type="ECO:0000313" key="2">
    <source>
        <dbReference type="EMBL" id="GJN26433.1"/>
    </source>
</evidence>
<accession>A0AAV5EUH3</accession>
<organism evidence="2 3">
    <name type="scientific">Eleusine coracana subsp. coracana</name>
    <dbReference type="NCBI Taxonomy" id="191504"/>
    <lineage>
        <taxon>Eukaryota</taxon>
        <taxon>Viridiplantae</taxon>
        <taxon>Streptophyta</taxon>
        <taxon>Embryophyta</taxon>
        <taxon>Tracheophyta</taxon>
        <taxon>Spermatophyta</taxon>
        <taxon>Magnoliopsida</taxon>
        <taxon>Liliopsida</taxon>
        <taxon>Poales</taxon>
        <taxon>Poaceae</taxon>
        <taxon>PACMAD clade</taxon>
        <taxon>Chloridoideae</taxon>
        <taxon>Cynodonteae</taxon>
        <taxon>Eleusininae</taxon>
        <taxon>Eleusine</taxon>
    </lineage>
</organism>
<dbReference type="PANTHER" id="PTHR34465:SF6">
    <property type="entry name" value="OS11G0599000 PROTEIN"/>
    <property type="match status" value="1"/>
</dbReference>
<name>A0AAV5EUH3_ELECO</name>
<feature type="region of interest" description="Disordered" evidence="1">
    <location>
        <begin position="1"/>
        <end position="34"/>
    </location>
</feature>
<dbReference type="Proteomes" id="UP001054889">
    <property type="component" value="Unassembled WGS sequence"/>
</dbReference>
<reference evidence="2" key="2">
    <citation type="submission" date="2021-12" db="EMBL/GenBank/DDBJ databases">
        <title>Resequencing data analysis of finger millet.</title>
        <authorList>
            <person name="Hatakeyama M."/>
            <person name="Aluri S."/>
            <person name="Balachadran M.T."/>
            <person name="Sivarajan S.R."/>
            <person name="Poveda L."/>
            <person name="Shimizu-Inatsugi R."/>
            <person name="Schlapbach R."/>
            <person name="Sreeman S.M."/>
            <person name="Shimizu K.K."/>
        </authorList>
    </citation>
    <scope>NUCLEOTIDE SEQUENCE</scope>
</reference>
<keyword evidence="3" id="KW-1185">Reference proteome</keyword>
<dbReference type="PANTHER" id="PTHR34465">
    <property type="entry name" value="CARBOXYL-TERMINAL HYDROLASE-LIKE PROTEIN, PUTATIVE (DUF627 AND DUF629)-RELATED"/>
    <property type="match status" value="1"/>
</dbReference>
<evidence type="ECO:0000256" key="1">
    <source>
        <dbReference type="SAM" id="MobiDB-lite"/>
    </source>
</evidence>
<dbReference type="InterPro" id="IPR011990">
    <property type="entry name" value="TPR-like_helical_dom_sf"/>
</dbReference>
<proteinExistence type="predicted"/>
<dbReference type="Gene3D" id="1.25.40.10">
    <property type="entry name" value="Tetratricopeptide repeat domain"/>
    <property type="match status" value="1"/>
</dbReference>
<gene>
    <name evidence="2" type="primary">gb14361</name>
    <name evidence="2" type="ORF">PR202_gb14361</name>
</gene>
<reference evidence="2" key="1">
    <citation type="journal article" date="2018" name="DNA Res.">
        <title>Multiple hybrid de novo genome assembly of finger millet, an orphan allotetraploid crop.</title>
        <authorList>
            <person name="Hatakeyama M."/>
            <person name="Aluri S."/>
            <person name="Balachadran M.T."/>
            <person name="Sivarajan S.R."/>
            <person name="Patrignani A."/>
            <person name="Gruter S."/>
            <person name="Poveda L."/>
            <person name="Shimizu-Inatsugi R."/>
            <person name="Baeten J."/>
            <person name="Francoijs K.J."/>
            <person name="Nataraja K.N."/>
            <person name="Reddy Y.A.N."/>
            <person name="Phadnis S."/>
            <person name="Ravikumar R.L."/>
            <person name="Schlapbach R."/>
            <person name="Sreeman S.M."/>
            <person name="Shimizu K.K."/>
        </authorList>
    </citation>
    <scope>NUCLEOTIDE SEQUENCE</scope>
</reference>
<dbReference type="SUPFAM" id="SSF48452">
    <property type="entry name" value="TPR-like"/>
    <property type="match status" value="1"/>
</dbReference>
<sequence>MRRRRPGKEERPPSDLAQPAGRGGLGAVSSDRRRVRRHRIPTCPLICFRRGTLTPASTVPLPLRNPDSGTPFLRASTTWSMAESEAVRRVLLLDERGLHREALEDANDLAANNPGSAIFHNLRGLLLRDAAARNHGDLRTALSEMVREAYSAAAQLAPNCAWTGIAHANALADCGMYVESYEEVARVCDTEWLDDPVRHFVIHTYDNFSTGDNDCWDESYEKAQKALVNIQLRIENEVVCRVMDNLRLMNKSEADEALERVKIIAQMFPFSVRARLLYALLYLEHALSNPCDKREVLTHTLKIVREAAKVKESLVSSFVEANLLFELDDPSAIYFCRDAMSVMLSPDPRESDIPFIHSFDGEHMLDRVTAVKAQLYQIYDQTISDAYSFWGSMNMEQKNRLRTVRVDTLLKCETDNNSSEMIRNAVSFFKEHKQWGMWVYKKQSFRGSKEFLLHLERCLGTELWFKLKSVVDTEMLGDQPDLDENTNEITYTQNPNGNDVISLPSVGVMLDSIRHTSSRVENKDVDDLQAAQARP</sequence>